<dbReference type="AlphaFoldDB" id="J5R293"/>
<dbReference type="InterPro" id="IPR036291">
    <property type="entry name" value="NAD(P)-bd_dom_sf"/>
</dbReference>
<dbReference type="Pfam" id="PF00107">
    <property type="entry name" value="ADH_zinc_N"/>
    <property type="match status" value="1"/>
</dbReference>
<dbReference type="InterPro" id="IPR052711">
    <property type="entry name" value="Zinc_ADH-like"/>
</dbReference>
<evidence type="ECO:0000259" key="1">
    <source>
        <dbReference type="SMART" id="SM00829"/>
    </source>
</evidence>
<dbReference type="Gene3D" id="3.90.180.10">
    <property type="entry name" value="Medium-chain alcohol dehydrogenases, catalytic domain"/>
    <property type="match status" value="1"/>
</dbReference>
<evidence type="ECO:0000313" key="3">
    <source>
        <dbReference type="Proteomes" id="UP000002748"/>
    </source>
</evidence>
<dbReference type="InterPro" id="IPR013149">
    <property type="entry name" value="ADH-like_C"/>
</dbReference>
<dbReference type="GO" id="GO:0016491">
    <property type="term" value="F:oxidoreductase activity"/>
    <property type="evidence" value="ECO:0007669"/>
    <property type="project" value="InterPro"/>
</dbReference>
<dbReference type="GeneID" id="25983907"/>
<proteinExistence type="predicted"/>
<gene>
    <name evidence="2" type="ORF">A1Q1_00393</name>
</gene>
<dbReference type="CDD" id="cd08276">
    <property type="entry name" value="MDR7"/>
    <property type="match status" value="1"/>
</dbReference>
<dbReference type="PANTHER" id="PTHR45033:SF2">
    <property type="entry name" value="ZINC-TYPE ALCOHOL DEHYDROGENASE-LIKE PROTEIN C1773.06C"/>
    <property type="match status" value="1"/>
</dbReference>
<comment type="caution">
    <text evidence="2">The sequence shown here is derived from an EMBL/GenBank/DDBJ whole genome shotgun (WGS) entry which is preliminary data.</text>
</comment>
<name>J5R293_TRIAS</name>
<dbReference type="KEGG" id="tasa:A1Q1_00393"/>
<protein>
    <recommendedName>
        <fullName evidence="1">Enoyl reductase (ER) domain-containing protein</fullName>
    </recommendedName>
</protein>
<dbReference type="SUPFAM" id="SSF50129">
    <property type="entry name" value="GroES-like"/>
    <property type="match status" value="1"/>
</dbReference>
<sequence>MTGTMKQWYIEKRDGKLDSLKLREVPKPKPGPGQALSLNYRDHVILHDAYGFPIKDDVVPISDGAGEIVAVGECVTKWQAGDRVMAIFSQGHQDGLVTDEDGTTSLGGAIDGMAQQFIALDQTGVVRIPEKYSFAQAASLPCAAVTAWNSLYGLEGRQLLTGQTVVTQGTGGVSLFGVQFAKAAGARVIATTSSSEKEAMLKKMGADHVVNYKTTPQWGAEVKKLVPGGAHHIIEVGGPGTLEQSLASVRREGVISMIGFVAGEGKTPDLLQTLLKTCIVRGIWIGSRKQAEQVVDAINVNGIEPTIDQTTFKFEDLPKAYDHLANARHVGKIIVNIE</sequence>
<reference evidence="2 3" key="1">
    <citation type="journal article" date="2012" name="Eukaryot. Cell">
        <title>Draft genome sequence of CBS 2479, the standard type strain of Trichosporon asahii.</title>
        <authorList>
            <person name="Yang R.Y."/>
            <person name="Li H.T."/>
            <person name="Zhu H."/>
            <person name="Zhou G.P."/>
            <person name="Wang M."/>
            <person name="Wang L."/>
        </authorList>
    </citation>
    <scope>NUCLEOTIDE SEQUENCE [LARGE SCALE GENOMIC DNA]</scope>
    <source>
        <strain evidence="3">ATCC 90039 / CBS 2479 / JCM 2466 / KCTC 7840 / NCYC 2677 / UAMH 7654</strain>
    </source>
</reference>
<feature type="domain" description="Enoyl reductase (ER)" evidence="1">
    <location>
        <begin position="15"/>
        <end position="335"/>
    </location>
</feature>
<dbReference type="SMART" id="SM00829">
    <property type="entry name" value="PKS_ER"/>
    <property type="match status" value="1"/>
</dbReference>
<dbReference type="Proteomes" id="UP000002748">
    <property type="component" value="Unassembled WGS sequence"/>
</dbReference>
<dbReference type="RefSeq" id="XP_014181517.1">
    <property type="nucleotide sequence ID" value="XM_014326042.1"/>
</dbReference>
<dbReference type="HOGENOM" id="CLU_026673_3_4_1"/>
<evidence type="ECO:0000313" key="2">
    <source>
        <dbReference type="EMBL" id="EJT50338.1"/>
    </source>
</evidence>
<dbReference type="VEuPathDB" id="FungiDB:A1Q1_00393"/>
<dbReference type="InterPro" id="IPR020843">
    <property type="entry name" value="ER"/>
</dbReference>
<dbReference type="InterPro" id="IPR011032">
    <property type="entry name" value="GroES-like_sf"/>
</dbReference>
<accession>J5R293</accession>
<organism evidence="2 3">
    <name type="scientific">Trichosporon asahii var. asahii (strain ATCC 90039 / CBS 2479 / JCM 2466 / KCTC 7840 / NBRC 103889/ NCYC 2677 / UAMH 7654)</name>
    <name type="common">Yeast</name>
    <dbReference type="NCBI Taxonomy" id="1186058"/>
    <lineage>
        <taxon>Eukaryota</taxon>
        <taxon>Fungi</taxon>
        <taxon>Dikarya</taxon>
        <taxon>Basidiomycota</taxon>
        <taxon>Agaricomycotina</taxon>
        <taxon>Tremellomycetes</taxon>
        <taxon>Trichosporonales</taxon>
        <taxon>Trichosporonaceae</taxon>
        <taxon>Trichosporon</taxon>
    </lineage>
</organism>
<dbReference type="SUPFAM" id="SSF51735">
    <property type="entry name" value="NAD(P)-binding Rossmann-fold domains"/>
    <property type="match status" value="1"/>
</dbReference>
<dbReference type="InterPro" id="IPR013154">
    <property type="entry name" value="ADH-like_N"/>
</dbReference>
<dbReference type="SMR" id="J5R293"/>
<dbReference type="Gene3D" id="3.40.50.720">
    <property type="entry name" value="NAD(P)-binding Rossmann-like Domain"/>
    <property type="match status" value="1"/>
</dbReference>
<dbReference type="PANTHER" id="PTHR45033">
    <property type="match status" value="1"/>
</dbReference>
<dbReference type="Pfam" id="PF08240">
    <property type="entry name" value="ADH_N"/>
    <property type="match status" value="1"/>
</dbReference>
<dbReference type="EMBL" id="ALBS01000113">
    <property type="protein sequence ID" value="EJT50338.1"/>
    <property type="molecule type" value="Genomic_DNA"/>
</dbReference>
<dbReference type="OrthoDB" id="9930022at2759"/>